<dbReference type="EMBL" id="AP011802">
    <property type="protein sequence ID" value="BAL59253.1"/>
    <property type="molecule type" value="Genomic_DNA"/>
</dbReference>
<feature type="domain" description="DUF5615" evidence="1">
    <location>
        <begin position="1"/>
        <end position="101"/>
    </location>
</feature>
<protein>
    <submittedName>
        <fullName evidence="2">Hypothetical conserved protein</fullName>
    </submittedName>
</protein>
<reference evidence="2" key="2">
    <citation type="journal article" date="2012" name="PLoS ONE">
        <title>A Deeply Branching Thermophilic Bacterium with an Ancient Acetyl-CoA Pathway Dominates a Subsurface Ecosystem.</title>
        <authorList>
            <person name="Takami H."/>
            <person name="Noguchi H."/>
            <person name="Takaki Y."/>
            <person name="Uchiyama I."/>
            <person name="Toyoda A."/>
            <person name="Nishi S."/>
            <person name="Chee G.-J."/>
            <person name="Arai W."/>
            <person name="Nunoura T."/>
            <person name="Itoh T."/>
            <person name="Hattori M."/>
            <person name="Takai K."/>
        </authorList>
    </citation>
    <scope>NUCLEOTIDE SEQUENCE</scope>
</reference>
<proteinExistence type="predicted"/>
<evidence type="ECO:0000259" key="1">
    <source>
        <dbReference type="Pfam" id="PF18480"/>
    </source>
</evidence>
<evidence type="ECO:0000313" key="2">
    <source>
        <dbReference type="EMBL" id="BAL59253.1"/>
    </source>
</evidence>
<gene>
    <name evidence="2" type="ORF">HGMM_OP3C408</name>
</gene>
<sequence length="121" mass="13791">MKILADEHIPKVLLHALRQARHEVITVIELGMAGATDEEILQRARAENALILTEDKDFGRLLEFCPPSQRHRALLLRYETFTPTILIADVSRALSELENLGAQTFMAVLMEGRLRIRTWSD</sequence>
<organism evidence="2">
    <name type="scientific">Acetithermum autotrophicum</name>
    <dbReference type="NCBI Taxonomy" id="1446466"/>
    <lineage>
        <taxon>Bacteria</taxon>
        <taxon>Candidatus Bipolaricaulota</taxon>
        <taxon>Candidatus Acetithermum</taxon>
    </lineage>
</organism>
<dbReference type="InterPro" id="IPR041049">
    <property type="entry name" value="DUF5615"/>
</dbReference>
<name>H5SSW7_ACEAU</name>
<accession>H5SSW7</accession>
<dbReference type="Pfam" id="PF18480">
    <property type="entry name" value="DUF5615"/>
    <property type="match status" value="1"/>
</dbReference>
<dbReference type="AlphaFoldDB" id="H5SSW7"/>
<reference evidence="2" key="1">
    <citation type="journal article" date="2005" name="Environ. Microbiol.">
        <title>Genetic and functional properties of uncultivated thermophilic crenarchaeotes from a subsurface gold mine as revealed by analysis of genome fragments.</title>
        <authorList>
            <person name="Nunoura T."/>
            <person name="Hirayama H."/>
            <person name="Takami H."/>
            <person name="Oida H."/>
            <person name="Nishi S."/>
            <person name="Shimamura S."/>
            <person name="Suzuki Y."/>
            <person name="Inagaki F."/>
            <person name="Takai K."/>
            <person name="Nealson K.H."/>
            <person name="Horikoshi K."/>
        </authorList>
    </citation>
    <scope>NUCLEOTIDE SEQUENCE</scope>
</reference>